<evidence type="ECO:0000256" key="3">
    <source>
        <dbReference type="ARBA" id="ARBA00022771"/>
    </source>
</evidence>
<evidence type="ECO:0000256" key="1">
    <source>
        <dbReference type="ARBA" id="ARBA00004123"/>
    </source>
</evidence>
<protein>
    <submittedName>
        <fullName evidence="8">Matrin 3-like 1.1</fullName>
    </submittedName>
</protein>
<keyword evidence="5" id="KW-0539">Nucleus</keyword>
<keyword evidence="4" id="KW-0862">Zinc</keyword>
<comment type="subcellular location">
    <subcellularLocation>
        <location evidence="1">Nucleus</location>
    </subcellularLocation>
</comment>
<dbReference type="GeneTree" id="ENSGT00940000153322"/>
<evidence type="ECO:0000256" key="6">
    <source>
        <dbReference type="SAM" id="MobiDB-lite"/>
    </source>
</evidence>
<accession>A0A4W6C3G9</accession>
<evidence type="ECO:0000256" key="5">
    <source>
        <dbReference type="ARBA" id="ARBA00023242"/>
    </source>
</evidence>
<dbReference type="Ensembl" id="ENSLCAT00010008472.1">
    <property type="protein sequence ID" value="ENSLCAP00010008278.1"/>
    <property type="gene ID" value="ENSLCAG00010004012.1"/>
</dbReference>
<feature type="compositionally biased region" description="Basic and acidic residues" evidence="6">
    <location>
        <begin position="219"/>
        <end position="234"/>
    </location>
</feature>
<dbReference type="Gene3D" id="3.30.70.330">
    <property type="match status" value="1"/>
</dbReference>
<reference evidence="8" key="3">
    <citation type="submission" date="2025-09" db="UniProtKB">
        <authorList>
            <consortium name="Ensembl"/>
        </authorList>
    </citation>
    <scope>IDENTIFICATION</scope>
</reference>
<feature type="compositionally biased region" description="Basic and acidic residues" evidence="6">
    <location>
        <begin position="160"/>
        <end position="193"/>
    </location>
</feature>
<dbReference type="InterPro" id="IPR012677">
    <property type="entry name" value="Nucleotide-bd_a/b_plait_sf"/>
</dbReference>
<dbReference type="SUPFAM" id="SSF54928">
    <property type="entry name" value="RNA-binding domain, RBD"/>
    <property type="match status" value="1"/>
</dbReference>
<dbReference type="InterPro" id="IPR000690">
    <property type="entry name" value="Matrin/U1-C_Znf_C2H2"/>
</dbReference>
<dbReference type="GO" id="GO:0008270">
    <property type="term" value="F:zinc ion binding"/>
    <property type="evidence" value="ECO:0007669"/>
    <property type="project" value="UniProtKB-KW"/>
</dbReference>
<name>A0A4W6C3G9_LATCA</name>
<evidence type="ECO:0000256" key="2">
    <source>
        <dbReference type="ARBA" id="ARBA00022723"/>
    </source>
</evidence>
<evidence type="ECO:0000313" key="8">
    <source>
        <dbReference type="Ensembl" id="ENSLCAP00010008278.1"/>
    </source>
</evidence>
<dbReference type="PROSITE" id="PS50171">
    <property type="entry name" value="ZF_MATRIN"/>
    <property type="match status" value="1"/>
</dbReference>
<dbReference type="SMART" id="SM00451">
    <property type="entry name" value="ZnF_U1"/>
    <property type="match status" value="1"/>
</dbReference>
<dbReference type="InterPro" id="IPR003604">
    <property type="entry name" value="Matrin/U1-like-C_Znf_C2H2"/>
</dbReference>
<organism evidence="8 9">
    <name type="scientific">Lates calcarifer</name>
    <name type="common">Barramundi</name>
    <name type="synonym">Holocentrus calcarifer</name>
    <dbReference type="NCBI Taxonomy" id="8187"/>
    <lineage>
        <taxon>Eukaryota</taxon>
        <taxon>Metazoa</taxon>
        <taxon>Chordata</taxon>
        <taxon>Craniata</taxon>
        <taxon>Vertebrata</taxon>
        <taxon>Euteleostomi</taxon>
        <taxon>Actinopterygii</taxon>
        <taxon>Neopterygii</taxon>
        <taxon>Teleostei</taxon>
        <taxon>Neoteleostei</taxon>
        <taxon>Acanthomorphata</taxon>
        <taxon>Carangaria</taxon>
        <taxon>Carangaria incertae sedis</taxon>
        <taxon>Centropomidae</taxon>
        <taxon>Lates</taxon>
    </lineage>
</organism>
<dbReference type="GO" id="GO:0005634">
    <property type="term" value="C:nucleus"/>
    <property type="evidence" value="ECO:0007669"/>
    <property type="project" value="UniProtKB-SubCell"/>
</dbReference>
<feature type="region of interest" description="Disordered" evidence="6">
    <location>
        <begin position="136"/>
        <end position="234"/>
    </location>
</feature>
<evidence type="ECO:0000256" key="4">
    <source>
        <dbReference type="ARBA" id="ARBA00022833"/>
    </source>
</evidence>
<proteinExistence type="predicted"/>
<keyword evidence="2" id="KW-0479">Metal-binding</keyword>
<reference evidence="9" key="1">
    <citation type="submission" date="2015-09" db="EMBL/GenBank/DDBJ databases">
        <authorList>
            <person name="Sai Rama Sridatta P."/>
        </authorList>
    </citation>
    <scope>NUCLEOTIDE SEQUENCE [LARGE SCALE GENOMIC DNA]</scope>
</reference>
<feature type="region of interest" description="Disordered" evidence="6">
    <location>
        <begin position="246"/>
        <end position="299"/>
    </location>
</feature>
<evidence type="ECO:0000259" key="7">
    <source>
        <dbReference type="PROSITE" id="PS50171"/>
    </source>
</evidence>
<dbReference type="AlphaFoldDB" id="A0A4W6C3G9"/>
<feature type="domain" description="Matrin-type" evidence="7">
    <location>
        <begin position="335"/>
        <end position="366"/>
    </location>
</feature>
<dbReference type="InterPro" id="IPR035979">
    <property type="entry name" value="RBD_domain_sf"/>
</dbReference>
<keyword evidence="9" id="KW-1185">Reference proteome</keyword>
<evidence type="ECO:0000313" key="9">
    <source>
        <dbReference type="Proteomes" id="UP000314980"/>
    </source>
</evidence>
<feature type="compositionally biased region" description="Acidic residues" evidence="6">
    <location>
        <begin position="254"/>
        <end position="263"/>
    </location>
</feature>
<reference evidence="8" key="2">
    <citation type="submission" date="2025-08" db="UniProtKB">
        <authorList>
            <consortium name="Ensembl"/>
        </authorList>
    </citation>
    <scope>IDENTIFICATION</scope>
</reference>
<keyword evidence="3" id="KW-0863">Zinc-finger</keyword>
<dbReference type="GO" id="GO:0003676">
    <property type="term" value="F:nucleic acid binding"/>
    <property type="evidence" value="ECO:0007669"/>
    <property type="project" value="InterPro"/>
</dbReference>
<dbReference type="Proteomes" id="UP000314980">
    <property type="component" value="Unassembled WGS sequence"/>
</dbReference>
<sequence length="385" mass="43705">FATEDEARAMAKFYNSNVTASVCGRPVRVSHSMSYPTIQSVQGFVTLFVLCVGQCGSSRVVYIGQIPSSKYSDEAVLKLARAVREILRILQCPQEFQFETMEKAEDAEKMAEDCKANPPKFNGKRLTVYVSRKYRQLKHGHRCPSAAKRENSSTATKSSKHPEEPPAKKAREEKPEEREGEEERLKEEEVKKEEEEEEEEEREEVKKEEEMQSSDVSCGDEKREENSAEKNPEVCDQKLKSCEDVTAEVKQEETQEEQVEEMEPSTNQEGPTEAPPPANDKPSVASLPLPPYDPNTPIGEKDYFSAADYPSSLKNIGLTDDIFVCAGVEHVKMGYYCRVCFLFYSNEDTAKKTHCSSQTHYDKLQKYLEKEQTKAEKKKGKKTTQ</sequence>